<keyword evidence="3" id="KW-1185">Reference proteome</keyword>
<dbReference type="EMBL" id="VANU01000004">
    <property type="protein sequence ID" value="TLP37703.1"/>
    <property type="molecule type" value="Genomic_DNA"/>
</dbReference>
<dbReference type="OrthoDB" id="5290748at2"/>
<comment type="caution">
    <text evidence="2">The sequence shown here is derived from an EMBL/GenBank/DDBJ whole genome shotgun (WGS) entry which is preliminary data.</text>
</comment>
<gene>
    <name evidence="2" type="ORF">FDK22_10320</name>
</gene>
<dbReference type="InterPro" id="IPR025404">
    <property type="entry name" value="DUF4130"/>
</dbReference>
<name>A0A5R8Y0U7_9BACT</name>
<organism evidence="2 3">
    <name type="scientific">Arcobacter arenosus</name>
    <dbReference type="NCBI Taxonomy" id="2576037"/>
    <lineage>
        <taxon>Bacteria</taxon>
        <taxon>Pseudomonadati</taxon>
        <taxon>Campylobacterota</taxon>
        <taxon>Epsilonproteobacteria</taxon>
        <taxon>Campylobacterales</taxon>
        <taxon>Arcobacteraceae</taxon>
        <taxon>Arcobacter</taxon>
    </lineage>
</organism>
<dbReference type="RefSeq" id="WP_138152883.1">
    <property type="nucleotide sequence ID" value="NZ_VANU01000004.1"/>
</dbReference>
<sequence>MILVYDGSFEGFLSLVYDVYYEKLNPNKICRQVPQVLILEEIKHIETEEQKALKVLDAIKNKFPKKAFDTIRNTFMCDSKEFELYLLNYIILGFKDKNQLFNINDENVMYLQDLQKELGKHIHKMYAFARFQELDDGTLYSKIESKFNVIYFLGRHFFKRFNNQKFIIHDLDRKIAFIKNESYLGIQNVASFESPNISSNEEKFDKLWKTFFEAVSIESRKNIKCQKNYVPLIYRTYMNEFDTISKNKK</sequence>
<evidence type="ECO:0000259" key="1">
    <source>
        <dbReference type="Pfam" id="PF13566"/>
    </source>
</evidence>
<accession>A0A5R8Y0U7</accession>
<evidence type="ECO:0000313" key="2">
    <source>
        <dbReference type="EMBL" id="TLP37703.1"/>
    </source>
</evidence>
<dbReference type="Pfam" id="PF13566">
    <property type="entry name" value="DUF4130"/>
    <property type="match status" value="1"/>
</dbReference>
<dbReference type="Proteomes" id="UP000308901">
    <property type="component" value="Unassembled WGS sequence"/>
</dbReference>
<feature type="domain" description="DUF4130" evidence="1">
    <location>
        <begin position="82"/>
        <end position="240"/>
    </location>
</feature>
<protein>
    <submittedName>
        <fullName evidence="2">DNA metabolism protein</fullName>
    </submittedName>
</protein>
<dbReference type="AlphaFoldDB" id="A0A5R8Y0U7"/>
<evidence type="ECO:0000313" key="3">
    <source>
        <dbReference type="Proteomes" id="UP000308901"/>
    </source>
</evidence>
<dbReference type="NCBIfam" id="TIGR03915">
    <property type="entry name" value="SAM_7_link_chp"/>
    <property type="match status" value="1"/>
</dbReference>
<proteinExistence type="predicted"/>
<dbReference type="InterPro" id="IPR023875">
    <property type="entry name" value="DNA_repair_put"/>
</dbReference>
<reference evidence="2 3" key="1">
    <citation type="submission" date="2019-05" db="EMBL/GenBank/DDBJ databases">
        <title>Arcobacter sp. nov., isolated from sea sediment.</title>
        <authorList>
            <person name="Kim W."/>
        </authorList>
    </citation>
    <scope>NUCLEOTIDE SEQUENCE [LARGE SCALE GENOMIC DNA]</scope>
    <source>
        <strain evidence="2 3">CAU 1517</strain>
    </source>
</reference>